<keyword evidence="2" id="KW-1185">Reference proteome</keyword>
<organism evidence="1 2">
    <name type="scientific">Aerolutibacter ruishenii</name>
    <dbReference type="NCBI Taxonomy" id="686800"/>
    <lineage>
        <taxon>Bacteria</taxon>
        <taxon>Pseudomonadati</taxon>
        <taxon>Pseudomonadota</taxon>
        <taxon>Gammaproteobacteria</taxon>
        <taxon>Lysobacterales</taxon>
        <taxon>Lysobacteraceae</taxon>
        <taxon>Aerolutibacter</taxon>
    </lineage>
</organism>
<protein>
    <submittedName>
        <fullName evidence="1">Uncharacterized protein</fullName>
    </submittedName>
</protein>
<proteinExistence type="predicted"/>
<gene>
    <name evidence="1" type="ORF">IP93_00685</name>
</gene>
<reference evidence="1 2" key="1">
    <citation type="journal article" date="2015" name="Stand. Genomic Sci.">
        <title>Genomic Encyclopedia of Bacterial and Archaeal Type Strains, Phase III: the genomes of soil and plant-associated and newly described type strains.</title>
        <authorList>
            <person name="Whitman W.B."/>
            <person name="Woyke T."/>
            <person name="Klenk H.P."/>
            <person name="Zhou Y."/>
            <person name="Lilburn T.G."/>
            <person name="Beck B.J."/>
            <person name="De Vos P."/>
            <person name="Vandamme P."/>
            <person name="Eisen J.A."/>
            <person name="Garrity G."/>
            <person name="Hugenholtz P."/>
            <person name="Kyrpides N.C."/>
        </authorList>
    </citation>
    <scope>NUCLEOTIDE SEQUENCE [LARGE SCALE GENOMIC DNA]</scope>
    <source>
        <strain evidence="1 2">CGMCC 1.10136</strain>
    </source>
</reference>
<dbReference type="EMBL" id="VLKP01000002">
    <property type="protein sequence ID" value="TWI13523.1"/>
    <property type="molecule type" value="Genomic_DNA"/>
</dbReference>
<accession>A0A562M0Z5</accession>
<evidence type="ECO:0000313" key="2">
    <source>
        <dbReference type="Proteomes" id="UP000316471"/>
    </source>
</evidence>
<sequence>MTPDEARSEIERRISVTPQRVTIAKGIILNLARTNNSSDRLVEELLQANAAELPRPVIVHAKTDTAGQVSAAAEALSWILAGKEAIWSLIHSGYLLPLSANLTGEDAIPVQWTTVIPGSGGESSSWRFDATKLPIPNLVRRAPSLENGEDLFLSEPDLYLRTIGVDTMHGDVVGAFREAVKCFRSELYTASFAMLGKASEGAWLELGEALVDVIPNADEGRYSRQRDVLLDPMAGTMKKIEAVLAIYDHQDLFGPVAKACEVRLKDLRLVQVWSDAVRDSRNTIHFGVKAAVPNTYEKLAALLIGAAPHIQTLYRVRDACRTVLGTT</sequence>
<evidence type="ECO:0000313" key="1">
    <source>
        <dbReference type="EMBL" id="TWI13523.1"/>
    </source>
</evidence>
<comment type="caution">
    <text evidence="1">The sequence shown here is derived from an EMBL/GenBank/DDBJ whole genome shotgun (WGS) entry which is preliminary data.</text>
</comment>
<dbReference type="AlphaFoldDB" id="A0A562M0Z5"/>
<dbReference type="RefSeq" id="WP_144812011.1">
    <property type="nucleotide sequence ID" value="NZ_VLKP01000002.1"/>
</dbReference>
<name>A0A562M0Z5_9GAMM</name>
<dbReference type="Proteomes" id="UP000316471">
    <property type="component" value="Unassembled WGS sequence"/>
</dbReference>
<dbReference type="OrthoDB" id="7058435at2"/>